<keyword evidence="5" id="KW-1185">Reference proteome</keyword>
<dbReference type="OrthoDB" id="408631at2759"/>
<feature type="chain" id="PRO_5040252546" evidence="2">
    <location>
        <begin position="21"/>
        <end position="648"/>
    </location>
</feature>
<name>A0A9P4TTL8_9PEZI</name>
<comment type="caution">
    <text evidence="4">The sequence shown here is derived from an EMBL/GenBank/DDBJ whole genome shotgun (WGS) entry which is preliminary data.</text>
</comment>
<accession>A0A9P4TTL8</accession>
<evidence type="ECO:0000313" key="5">
    <source>
        <dbReference type="Proteomes" id="UP000800235"/>
    </source>
</evidence>
<dbReference type="Pfam" id="PF00135">
    <property type="entry name" value="COesterase"/>
    <property type="match status" value="1"/>
</dbReference>
<evidence type="ECO:0000259" key="3">
    <source>
        <dbReference type="Pfam" id="PF00135"/>
    </source>
</evidence>
<dbReference type="AlphaFoldDB" id="A0A9P4TTL8"/>
<keyword evidence="2" id="KW-0732">Signal</keyword>
<evidence type="ECO:0000313" key="4">
    <source>
        <dbReference type="EMBL" id="KAF2422984.1"/>
    </source>
</evidence>
<feature type="domain" description="Carboxylesterase type B" evidence="3">
    <location>
        <begin position="90"/>
        <end position="621"/>
    </location>
</feature>
<protein>
    <submittedName>
        <fullName evidence="4">Alpha/beta-hydrolase</fullName>
    </submittedName>
</protein>
<dbReference type="InterPro" id="IPR050309">
    <property type="entry name" value="Type-B_Carboxylest/Lipase"/>
</dbReference>
<feature type="region of interest" description="Disordered" evidence="1">
    <location>
        <begin position="625"/>
        <end position="648"/>
    </location>
</feature>
<dbReference type="Proteomes" id="UP000800235">
    <property type="component" value="Unassembled WGS sequence"/>
</dbReference>
<gene>
    <name evidence="4" type="ORF">EJ08DRAFT_701421</name>
</gene>
<dbReference type="InterPro" id="IPR029058">
    <property type="entry name" value="AB_hydrolase_fold"/>
</dbReference>
<feature type="compositionally biased region" description="Polar residues" evidence="1">
    <location>
        <begin position="636"/>
        <end position="648"/>
    </location>
</feature>
<feature type="signal peptide" evidence="2">
    <location>
        <begin position="1"/>
        <end position="20"/>
    </location>
</feature>
<dbReference type="Gene3D" id="3.40.50.1820">
    <property type="entry name" value="alpha/beta hydrolase"/>
    <property type="match status" value="1"/>
</dbReference>
<dbReference type="EMBL" id="MU007086">
    <property type="protein sequence ID" value="KAF2422984.1"/>
    <property type="molecule type" value="Genomic_DNA"/>
</dbReference>
<dbReference type="PANTHER" id="PTHR11559">
    <property type="entry name" value="CARBOXYLESTERASE"/>
    <property type="match status" value="1"/>
</dbReference>
<evidence type="ECO:0000256" key="2">
    <source>
        <dbReference type="SAM" id="SignalP"/>
    </source>
</evidence>
<evidence type="ECO:0000256" key="1">
    <source>
        <dbReference type="SAM" id="MobiDB-lite"/>
    </source>
</evidence>
<organism evidence="4 5">
    <name type="scientific">Tothia fuscella</name>
    <dbReference type="NCBI Taxonomy" id="1048955"/>
    <lineage>
        <taxon>Eukaryota</taxon>
        <taxon>Fungi</taxon>
        <taxon>Dikarya</taxon>
        <taxon>Ascomycota</taxon>
        <taxon>Pezizomycotina</taxon>
        <taxon>Dothideomycetes</taxon>
        <taxon>Pleosporomycetidae</taxon>
        <taxon>Venturiales</taxon>
        <taxon>Cylindrosympodiaceae</taxon>
        <taxon>Tothia</taxon>
    </lineage>
</organism>
<reference evidence="4" key="1">
    <citation type="journal article" date="2020" name="Stud. Mycol.">
        <title>101 Dothideomycetes genomes: a test case for predicting lifestyles and emergence of pathogens.</title>
        <authorList>
            <person name="Haridas S."/>
            <person name="Albert R."/>
            <person name="Binder M."/>
            <person name="Bloem J."/>
            <person name="Labutti K."/>
            <person name="Salamov A."/>
            <person name="Andreopoulos B."/>
            <person name="Baker S."/>
            <person name="Barry K."/>
            <person name="Bills G."/>
            <person name="Bluhm B."/>
            <person name="Cannon C."/>
            <person name="Castanera R."/>
            <person name="Culley D."/>
            <person name="Daum C."/>
            <person name="Ezra D."/>
            <person name="Gonzalez J."/>
            <person name="Henrissat B."/>
            <person name="Kuo A."/>
            <person name="Liang C."/>
            <person name="Lipzen A."/>
            <person name="Lutzoni F."/>
            <person name="Magnuson J."/>
            <person name="Mondo S."/>
            <person name="Nolan M."/>
            <person name="Ohm R."/>
            <person name="Pangilinan J."/>
            <person name="Park H.-J."/>
            <person name="Ramirez L."/>
            <person name="Alfaro M."/>
            <person name="Sun H."/>
            <person name="Tritt A."/>
            <person name="Yoshinaga Y."/>
            <person name="Zwiers L.-H."/>
            <person name="Turgeon B."/>
            <person name="Goodwin S."/>
            <person name="Spatafora J."/>
            <person name="Crous P."/>
            <person name="Grigoriev I."/>
        </authorList>
    </citation>
    <scope>NUCLEOTIDE SEQUENCE</scope>
    <source>
        <strain evidence="4">CBS 130266</strain>
    </source>
</reference>
<proteinExistence type="predicted"/>
<sequence>MKLHLFSLGIISALHTLGNAASVHLDVSIDIDQDPHLGLKAHNEVPLVDQTKHNSKSQSTGQDSVLVDLAGYQHRGYVFPDAGDASEAPPYIKFSNIRYAEPPLGNLRWAPPTTYYSETGETEDGLEERACPQVNPGWYGNTMDFVACYLNPTCNLNQWKDPIDFGQYKPSYPDGGVLPGTPPRSEDCLLLDVYVPKAAWDTKGTKKVPVVVWIHGGGFTMGWKGQPGSTPTGLFQIACENQDAEPIIYVAINYRLGGFGWMGGDNFVSQGGTANVGLHDQVKAFDWIQDFIEEFGGDINRVTAMGESAGASSILHHITSYGGSEYFKPSFQRAILFSPAFIPQAEKQVPTQKYLTFQFNTSSFSLHSLRQKSTEVLQSQNNVMNYHSNYGSFEFGPTVDGSFVPDLPSKLLHEGKFHSNISVLLGHSYYDGLLFTPPWLRDDAAVRNFTSEQFPQMTEDSLNTVKSLYPIRASNEGRKVLYDVQNLLDDVAVSCNNYYLTQNASGAGVYRYLLGAPPGPIHALIPFYALYPADGEEVPAIPGLAPWKQLARTMQRGFVNYIRDGDPSTADKAWPKYATSGDAQRQVMNFGQTIPTANITAFVGDDKEYKNHDSKAKCEFWQSAPYAPPEEDATQKLVNQQEGKSYEL</sequence>
<dbReference type="SUPFAM" id="SSF53474">
    <property type="entry name" value="alpha/beta-Hydrolases"/>
    <property type="match status" value="1"/>
</dbReference>
<dbReference type="InterPro" id="IPR002018">
    <property type="entry name" value="CarbesteraseB"/>
</dbReference>